<dbReference type="NCBIfam" id="NF033788">
    <property type="entry name" value="HTH_metalloreg"/>
    <property type="match status" value="1"/>
</dbReference>
<gene>
    <name evidence="5" type="ORF">ACKQTC_05150</name>
</gene>
<dbReference type="Pfam" id="PF01022">
    <property type="entry name" value="HTH_5"/>
    <property type="match status" value="1"/>
</dbReference>
<dbReference type="Proteomes" id="UP001631949">
    <property type="component" value="Unassembled WGS sequence"/>
</dbReference>
<dbReference type="InterPro" id="IPR051081">
    <property type="entry name" value="HTH_MetalResp_TranReg"/>
</dbReference>
<evidence type="ECO:0000256" key="1">
    <source>
        <dbReference type="ARBA" id="ARBA00023015"/>
    </source>
</evidence>
<comment type="caution">
    <text evidence="5">The sequence shown here is derived from an EMBL/GenBank/DDBJ whole genome shotgun (WGS) entry which is preliminary data.</text>
</comment>
<sequence length="113" mass="12887">MRQPQAVRHPLPATEGDLPFRQMADVLRLLGNANRLMILNILAQSPQSVTTIHQLINEHTNLSQSSLSQHLALLRAYKFVDFEKQGQRATYFICNDRVSDLFHALESFNQADN</sequence>
<dbReference type="PRINTS" id="PR00778">
    <property type="entry name" value="HTHARSR"/>
</dbReference>
<organism evidence="5 6">
    <name type="scientific">Peptococcus simiae</name>
    <dbReference type="NCBI Taxonomy" id="1643805"/>
    <lineage>
        <taxon>Bacteria</taxon>
        <taxon>Bacillati</taxon>
        <taxon>Bacillota</taxon>
        <taxon>Clostridia</taxon>
        <taxon>Eubacteriales</taxon>
        <taxon>Peptococcaceae</taxon>
        <taxon>Peptococcus</taxon>
    </lineage>
</organism>
<dbReference type="InterPro" id="IPR011991">
    <property type="entry name" value="ArsR-like_HTH"/>
</dbReference>
<keyword evidence="6" id="KW-1185">Reference proteome</keyword>
<evidence type="ECO:0000313" key="6">
    <source>
        <dbReference type="Proteomes" id="UP001631949"/>
    </source>
</evidence>
<dbReference type="InterPro" id="IPR001845">
    <property type="entry name" value="HTH_ArsR_DNA-bd_dom"/>
</dbReference>
<evidence type="ECO:0000256" key="3">
    <source>
        <dbReference type="ARBA" id="ARBA00023163"/>
    </source>
</evidence>
<proteinExistence type="predicted"/>
<keyword evidence="2" id="KW-0238">DNA-binding</keyword>
<evidence type="ECO:0000259" key="4">
    <source>
        <dbReference type="PROSITE" id="PS50987"/>
    </source>
</evidence>
<name>A0ABW9H0C9_9FIRM</name>
<dbReference type="EMBL" id="JBJUVG010000006">
    <property type="protein sequence ID" value="MFM9413746.1"/>
    <property type="molecule type" value="Genomic_DNA"/>
</dbReference>
<dbReference type="PANTHER" id="PTHR33154">
    <property type="entry name" value="TRANSCRIPTIONAL REGULATOR, ARSR FAMILY"/>
    <property type="match status" value="1"/>
</dbReference>
<dbReference type="InterPro" id="IPR036388">
    <property type="entry name" value="WH-like_DNA-bd_sf"/>
</dbReference>
<keyword evidence="1" id="KW-0805">Transcription regulation</keyword>
<evidence type="ECO:0000313" key="5">
    <source>
        <dbReference type="EMBL" id="MFM9413746.1"/>
    </source>
</evidence>
<feature type="domain" description="HTH arsR-type" evidence="4">
    <location>
        <begin position="15"/>
        <end position="113"/>
    </location>
</feature>
<dbReference type="SMART" id="SM00418">
    <property type="entry name" value="HTH_ARSR"/>
    <property type="match status" value="1"/>
</dbReference>
<protein>
    <submittedName>
        <fullName evidence="5">ArsR/SmtB family transcription factor</fullName>
    </submittedName>
</protein>
<dbReference type="SUPFAM" id="SSF46785">
    <property type="entry name" value="Winged helix' DNA-binding domain"/>
    <property type="match status" value="1"/>
</dbReference>
<dbReference type="CDD" id="cd00090">
    <property type="entry name" value="HTH_ARSR"/>
    <property type="match status" value="1"/>
</dbReference>
<dbReference type="InterPro" id="IPR036390">
    <property type="entry name" value="WH_DNA-bd_sf"/>
</dbReference>
<dbReference type="Gene3D" id="1.10.10.10">
    <property type="entry name" value="Winged helix-like DNA-binding domain superfamily/Winged helix DNA-binding domain"/>
    <property type="match status" value="1"/>
</dbReference>
<dbReference type="RefSeq" id="WP_408977362.1">
    <property type="nucleotide sequence ID" value="NZ_JBJUVG010000006.1"/>
</dbReference>
<evidence type="ECO:0000256" key="2">
    <source>
        <dbReference type="ARBA" id="ARBA00023125"/>
    </source>
</evidence>
<dbReference type="PANTHER" id="PTHR33154:SF28">
    <property type="entry name" value="HTH-TYPE TRANSCRIPTIONAL REGULATOR YGAV-RELATED"/>
    <property type="match status" value="1"/>
</dbReference>
<keyword evidence="3" id="KW-0804">Transcription</keyword>
<dbReference type="PROSITE" id="PS50987">
    <property type="entry name" value="HTH_ARSR_2"/>
    <property type="match status" value="1"/>
</dbReference>
<reference evidence="5 6" key="1">
    <citation type="journal article" date="2016" name="Int. J. Syst. Evol. Microbiol.">
        <title>Peptococcus simiae sp. nov., isolated from rhesus macaque faeces and emended description of the genus Peptococcus.</title>
        <authorList>
            <person name="Shkoporov A.N."/>
            <person name="Efimov B.A."/>
            <person name="Kondova I."/>
            <person name="Ouwerling B."/>
            <person name="Chaplin A.V."/>
            <person name="Shcherbakova V.A."/>
            <person name="Langermans J.A.M."/>
        </authorList>
    </citation>
    <scope>NUCLEOTIDE SEQUENCE [LARGE SCALE GENOMIC DNA]</scope>
    <source>
        <strain evidence="5 6">M108</strain>
    </source>
</reference>
<accession>A0ABW9H0C9</accession>